<feature type="compositionally biased region" description="Polar residues" evidence="1">
    <location>
        <begin position="127"/>
        <end position="137"/>
    </location>
</feature>
<dbReference type="EMBL" id="NKXS01000654">
    <property type="protein sequence ID" value="PIN22977.1"/>
    <property type="molecule type" value="Genomic_DNA"/>
</dbReference>
<feature type="region of interest" description="Disordered" evidence="1">
    <location>
        <begin position="44"/>
        <end position="87"/>
    </location>
</feature>
<feature type="region of interest" description="Disordered" evidence="1">
    <location>
        <begin position="101"/>
        <end position="207"/>
    </location>
</feature>
<name>A0A2G9HZP1_9LAMI</name>
<dbReference type="AlphaFoldDB" id="A0A2G9HZP1"/>
<dbReference type="Proteomes" id="UP000231279">
    <property type="component" value="Unassembled WGS sequence"/>
</dbReference>
<evidence type="ECO:0000313" key="3">
    <source>
        <dbReference type="Proteomes" id="UP000231279"/>
    </source>
</evidence>
<comment type="caution">
    <text evidence="2">The sequence shown here is derived from an EMBL/GenBank/DDBJ whole genome shotgun (WGS) entry which is preliminary data.</text>
</comment>
<sequence>MYSEVEASGSDQTPEPVPSAVELGDLSSTSTLTNSKRWRYIFKKNGKKTSDSASDDHICTKKKDTSVKEKVKRDKKNGGAVGGAASSNVVSAAELNINIWPFSRSRSAGTGGTRPRSTSSTRKVSSAPCSRSNSTGESKYKKWPNSPSRAGVHLGRSSPVWQVRRGGGGGGRSLEAFVKNAERGAKKDENEGRRKIPAAASGGGGTKGRALSLNVPMCIGYRHNLSCKSEESTPLTVADSTSAGGGGGEGEIVGCISGEGVRRSNLFNIKSLFTKKVH</sequence>
<organism evidence="2 3">
    <name type="scientific">Handroanthus impetiginosus</name>
    <dbReference type="NCBI Taxonomy" id="429701"/>
    <lineage>
        <taxon>Eukaryota</taxon>
        <taxon>Viridiplantae</taxon>
        <taxon>Streptophyta</taxon>
        <taxon>Embryophyta</taxon>
        <taxon>Tracheophyta</taxon>
        <taxon>Spermatophyta</taxon>
        <taxon>Magnoliopsida</taxon>
        <taxon>eudicotyledons</taxon>
        <taxon>Gunneridae</taxon>
        <taxon>Pentapetalae</taxon>
        <taxon>asterids</taxon>
        <taxon>lamiids</taxon>
        <taxon>Lamiales</taxon>
        <taxon>Bignoniaceae</taxon>
        <taxon>Crescentiina</taxon>
        <taxon>Tabebuia alliance</taxon>
        <taxon>Handroanthus</taxon>
    </lineage>
</organism>
<protein>
    <submittedName>
        <fullName evidence="2">Uncharacterized protein</fullName>
    </submittedName>
</protein>
<accession>A0A2G9HZP1</accession>
<proteinExistence type="predicted"/>
<keyword evidence="3" id="KW-1185">Reference proteome</keyword>
<evidence type="ECO:0000256" key="1">
    <source>
        <dbReference type="SAM" id="MobiDB-lite"/>
    </source>
</evidence>
<dbReference type="PANTHER" id="PTHR35132">
    <property type="entry name" value="SERINE/ARGININE REPETITIVE MATRIX-LIKE PROTEIN"/>
    <property type="match status" value="1"/>
</dbReference>
<reference evidence="3" key="1">
    <citation type="journal article" date="2018" name="Gigascience">
        <title>Genome assembly of the Pink Ipe (Handroanthus impetiginosus, Bignoniaceae), a highly valued, ecologically keystone Neotropical timber forest tree.</title>
        <authorList>
            <person name="Silva-Junior O.B."/>
            <person name="Grattapaglia D."/>
            <person name="Novaes E."/>
            <person name="Collevatti R.G."/>
        </authorList>
    </citation>
    <scope>NUCLEOTIDE SEQUENCE [LARGE SCALE GENOMIC DNA]</scope>
    <source>
        <strain evidence="3">cv. UFG-1</strain>
    </source>
</reference>
<feature type="region of interest" description="Disordered" evidence="1">
    <location>
        <begin position="1"/>
        <end position="28"/>
    </location>
</feature>
<gene>
    <name evidence="2" type="ORF">CDL12_04287</name>
</gene>
<feature type="compositionally biased region" description="Basic and acidic residues" evidence="1">
    <location>
        <begin position="48"/>
        <end position="72"/>
    </location>
</feature>
<feature type="compositionally biased region" description="Low complexity" evidence="1">
    <location>
        <begin position="103"/>
        <end position="126"/>
    </location>
</feature>
<dbReference type="OrthoDB" id="1933735at2759"/>
<evidence type="ECO:0000313" key="2">
    <source>
        <dbReference type="EMBL" id="PIN22977.1"/>
    </source>
</evidence>
<dbReference type="STRING" id="429701.A0A2G9HZP1"/>
<feature type="compositionally biased region" description="Basic and acidic residues" evidence="1">
    <location>
        <begin position="180"/>
        <end position="194"/>
    </location>
</feature>
<dbReference type="PANTHER" id="PTHR35132:SF1">
    <property type="entry name" value="SERINE_ARGININE REPETITIVE MATRIX-LIKE PROTEIN"/>
    <property type="match status" value="1"/>
</dbReference>